<name>A0A9P0J320_APHGO</name>
<evidence type="ECO:0000313" key="1">
    <source>
        <dbReference type="EMBL" id="CAH1725685.1"/>
    </source>
</evidence>
<accession>A0A9P0J320</accession>
<gene>
    <name evidence="1" type="ORF">APHIGO_LOCUS6719</name>
</gene>
<protein>
    <submittedName>
        <fullName evidence="1">Uncharacterized protein</fullName>
    </submittedName>
</protein>
<reference evidence="1" key="1">
    <citation type="submission" date="2022-02" db="EMBL/GenBank/DDBJ databases">
        <authorList>
            <person name="King R."/>
        </authorList>
    </citation>
    <scope>NUCLEOTIDE SEQUENCE</scope>
</reference>
<keyword evidence="2" id="KW-1185">Reference proteome</keyword>
<dbReference type="AlphaFoldDB" id="A0A9P0J320"/>
<evidence type="ECO:0000313" key="2">
    <source>
        <dbReference type="Proteomes" id="UP001154329"/>
    </source>
</evidence>
<proteinExistence type="predicted"/>
<dbReference type="Proteomes" id="UP001154329">
    <property type="component" value="Chromosome 2"/>
</dbReference>
<reference evidence="1" key="2">
    <citation type="submission" date="2022-10" db="EMBL/GenBank/DDBJ databases">
        <authorList>
            <consortium name="ENA_rothamsted_submissions"/>
            <consortium name="culmorum"/>
            <person name="King R."/>
        </authorList>
    </citation>
    <scope>NUCLEOTIDE SEQUENCE</scope>
</reference>
<dbReference type="EMBL" id="OU899035">
    <property type="protein sequence ID" value="CAH1725685.1"/>
    <property type="molecule type" value="Genomic_DNA"/>
</dbReference>
<sequence>MLMSAISCYCLNGHAVKLVQSTYGMTWVIMSRIAQSRIKATLFMMNYHRRDKNNVNPATPDLKYCITCFDSNNELRTKSRTTVGAVARYDRHERQAYGTFQRATDLPGDGHALVRVGRLPLNGNYRHRRRRR</sequence>
<organism evidence="1 2">
    <name type="scientific">Aphis gossypii</name>
    <name type="common">Cotton aphid</name>
    <dbReference type="NCBI Taxonomy" id="80765"/>
    <lineage>
        <taxon>Eukaryota</taxon>
        <taxon>Metazoa</taxon>
        <taxon>Ecdysozoa</taxon>
        <taxon>Arthropoda</taxon>
        <taxon>Hexapoda</taxon>
        <taxon>Insecta</taxon>
        <taxon>Pterygota</taxon>
        <taxon>Neoptera</taxon>
        <taxon>Paraneoptera</taxon>
        <taxon>Hemiptera</taxon>
        <taxon>Sternorrhyncha</taxon>
        <taxon>Aphidomorpha</taxon>
        <taxon>Aphidoidea</taxon>
        <taxon>Aphididae</taxon>
        <taxon>Aphidini</taxon>
        <taxon>Aphis</taxon>
        <taxon>Aphis</taxon>
    </lineage>
</organism>